<evidence type="ECO:0000313" key="1">
    <source>
        <dbReference type="EMBL" id="EGZ48063.1"/>
    </source>
</evidence>
<dbReference type="EMBL" id="AGAZ01000036">
    <property type="protein sequence ID" value="EGZ48063.1"/>
    <property type="molecule type" value="Genomic_DNA"/>
</dbReference>
<proteinExistence type="predicted"/>
<keyword evidence="2" id="KW-1185">Reference proteome</keyword>
<dbReference type="AlphaFoldDB" id="G4CPE9"/>
<sequence>MKQPVISLDFTDNLRYLTQTLFFFKFLINLKQLFQLIEAFWLSLNDSVSRTLNRCSENKHYRCCGEADVSY</sequence>
<gene>
    <name evidence="1" type="ORF">HMPREF9370_0959</name>
</gene>
<organism evidence="1 2">
    <name type="scientific">Neisseria wadsworthii 9715</name>
    <dbReference type="NCBI Taxonomy" id="1030841"/>
    <lineage>
        <taxon>Bacteria</taxon>
        <taxon>Pseudomonadati</taxon>
        <taxon>Pseudomonadota</taxon>
        <taxon>Betaproteobacteria</taxon>
        <taxon>Neisseriales</taxon>
        <taxon>Neisseriaceae</taxon>
        <taxon>Neisseria</taxon>
    </lineage>
</organism>
<dbReference type="Proteomes" id="UP000005336">
    <property type="component" value="Unassembled WGS sequence"/>
</dbReference>
<name>G4CPE9_9NEIS</name>
<comment type="caution">
    <text evidence="1">The sequence shown here is derived from an EMBL/GenBank/DDBJ whole genome shotgun (WGS) entry which is preliminary data.</text>
</comment>
<reference evidence="1 2" key="1">
    <citation type="submission" date="2011-06" db="EMBL/GenBank/DDBJ databases">
        <authorList>
            <person name="Muzny D."/>
            <person name="Qin X."/>
            <person name="Deng J."/>
            <person name="Jiang H."/>
            <person name="Liu Y."/>
            <person name="Qu J."/>
            <person name="Song X.-Z."/>
            <person name="Zhang L."/>
            <person name="Thornton R."/>
            <person name="Coyle M."/>
            <person name="Francisco L."/>
            <person name="Jackson L."/>
            <person name="Javaid M."/>
            <person name="Korchina V."/>
            <person name="Kovar C."/>
            <person name="Mata R."/>
            <person name="Mathew T."/>
            <person name="Ngo R."/>
            <person name="Nguyen L."/>
            <person name="Nguyen N."/>
            <person name="Okwuonu G."/>
            <person name="Ongeri F."/>
            <person name="Pham C."/>
            <person name="Simmons D."/>
            <person name="Wilczek-Boney K."/>
            <person name="Hale W."/>
            <person name="Jakkamsetti A."/>
            <person name="Pham P."/>
            <person name="Ruth R."/>
            <person name="San Lucas F."/>
            <person name="Warren J."/>
            <person name="Zhang J."/>
            <person name="Zhao Z."/>
            <person name="Zhou C."/>
            <person name="Zhu D."/>
            <person name="Lee S."/>
            <person name="Bess C."/>
            <person name="Blankenburg K."/>
            <person name="Forbes L."/>
            <person name="Fu Q."/>
            <person name="Gubbala S."/>
            <person name="Hirani K."/>
            <person name="Jayaseelan J.C."/>
            <person name="Lara F."/>
            <person name="Munidasa M."/>
            <person name="Palculict T."/>
            <person name="Patil S."/>
            <person name="Pu L.-L."/>
            <person name="Saada N."/>
            <person name="Tang L."/>
            <person name="Weissenberger G."/>
            <person name="Zhu Y."/>
            <person name="Hemphill L."/>
            <person name="Shang Y."/>
            <person name="Youmans B."/>
            <person name="Ayvaz T."/>
            <person name="Ross M."/>
            <person name="Santibanez J."/>
            <person name="Aqrawi P."/>
            <person name="Gross S."/>
            <person name="Joshi V."/>
            <person name="Fowler G."/>
            <person name="Nazareth L."/>
            <person name="Reid J."/>
            <person name="Worley K."/>
            <person name="Petrosino J."/>
            <person name="Highlander S."/>
            <person name="Gibbs R."/>
        </authorList>
    </citation>
    <scope>NUCLEOTIDE SEQUENCE [LARGE SCALE GENOMIC DNA]</scope>
    <source>
        <strain evidence="1 2">9715</strain>
    </source>
</reference>
<protein>
    <submittedName>
        <fullName evidence="1">Uncharacterized protein</fullName>
    </submittedName>
</protein>
<accession>G4CPE9</accession>
<evidence type="ECO:0000313" key="2">
    <source>
        <dbReference type="Proteomes" id="UP000005336"/>
    </source>
</evidence>
<dbReference type="HOGENOM" id="CLU_2735885_0_0_4"/>
<dbReference type="STRING" id="1030841.HMPREF9370_0959"/>